<evidence type="ECO:0000256" key="1">
    <source>
        <dbReference type="SAM" id="MobiDB-lite"/>
    </source>
</evidence>
<dbReference type="SUPFAM" id="SSF50370">
    <property type="entry name" value="Ricin B-like lectins"/>
    <property type="match status" value="1"/>
</dbReference>
<reference evidence="5" key="1">
    <citation type="journal article" date="2019" name="Int. J. Syst. Evol. Microbiol.">
        <title>The Global Catalogue of Microorganisms (GCM) 10K type strain sequencing project: providing services to taxonomists for standard genome sequencing and annotation.</title>
        <authorList>
            <consortium name="The Broad Institute Genomics Platform"/>
            <consortium name="The Broad Institute Genome Sequencing Center for Infectious Disease"/>
            <person name="Wu L."/>
            <person name="Ma J."/>
        </authorList>
    </citation>
    <scope>NUCLEOTIDE SEQUENCE [LARGE SCALE GENOMIC DNA]</scope>
    <source>
        <strain evidence="5">2902at01</strain>
    </source>
</reference>
<dbReference type="SMART" id="SM00458">
    <property type="entry name" value="RICIN"/>
    <property type="match status" value="1"/>
</dbReference>
<feature type="transmembrane region" description="Helical" evidence="2">
    <location>
        <begin position="20"/>
        <end position="41"/>
    </location>
</feature>
<accession>A0ABV8KJF5</accession>
<dbReference type="Pfam" id="PF00652">
    <property type="entry name" value="Ricin_B_lectin"/>
    <property type="match status" value="1"/>
</dbReference>
<gene>
    <name evidence="4" type="ORF">ACFOX0_09775</name>
</gene>
<feature type="compositionally biased region" description="Low complexity" evidence="1">
    <location>
        <begin position="127"/>
        <end position="136"/>
    </location>
</feature>
<evidence type="ECO:0000256" key="2">
    <source>
        <dbReference type="SAM" id="Phobius"/>
    </source>
</evidence>
<keyword evidence="5" id="KW-1185">Reference proteome</keyword>
<dbReference type="EMBL" id="JBHSBN010000005">
    <property type="protein sequence ID" value="MFC4106223.1"/>
    <property type="molecule type" value="Genomic_DNA"/>
</dbReference>
<comment type="caution">
    <text evidence="4">The sequence shown here is derived from an EMBL/GenBank/DDBJ whole genome shotgun (WGS) entry which is preliminary data.</text>
</comment>
<evidence type="ECO:0000259" key="3">
    <source>
        <dbReference type="SMART" id="SM00458"/>
    </source>
</evidence>
<protein>
    <submittedName>
        <fullName evidence="4">Ricin-type beta-trefoil lectin domain protein</fullName>
    </submittedName>
</protein>
<dbReference type="CDD" id="cd23418">
    <property type="entry name" value="beta-trefoil_Ricin_XLN-like"/>
    <property type="match status" value="1"/>
</dbReference>
<keyword evidence="2" id="KW-0812">Transmembrane</keyword>
<sequence length="270" mass="28416">MSGDHALVKDERRMPGPLASIPWLVVVVGAAMMVSLFLIALGTMLPHRQPGLPLTNQQGAPLLPARDPSSEQLPLPVASDGPMTDSPAPLPGGRGATSRRAEPPPTTQPTRSDPGGNAPGAGQHGLPPAGGNANGPSRDGPSNVMLMGGQSRRCLDIDNFGTANGTQAQLWDCNGGYNQRWTYTAAQQIVLYGNKCLTAGNRGTTDGTPAVIWDCDGGSHQRWTIRFDGTVVGERSGLCLDAYFARTGNGTQIVLWSCNGGANQRWRLLN</sequence>
<dbReference type="RefSeq" id="WP_377543796.1">
    <property type="nucleotide sequence ID" value="NZ_JBHSBN010000005.1"/>
</dbReference>
<dbReference type="InterPro" id="IPR035992">
    <property type="entry name" value="Ricin_B-like_lectins"/>
</dbReference>
<evidence type="ECO:0000313" key="5">
    <source>
        <dbReference type="Proteomes" id="UP001595868"/>
    </source>
</evidence>
<keyword evidence="2" id="KW-0472">Membrane</keyword>
<organism evidence="4 5">
    <name type="scientific">Micromonospora zhanjiangensis</name>
    <dbReference type="NCBI Taxonomy" id="1522057"/>
    <lineage>
        <taxon>Bacteria</taxon>
        <taxon>Bacillati</taxon>
        <taxon>Actinomycetota</taxon>
        <taxon>Actinomycetes</taxon>
        <taxon>Micromonosporales</taxon>
        <taxon>Micromonosporaceae</taxon>
        <taxon>Micromonospora</taxon>
    </lineage>
</organism>
<feature type="domain" description="Ricin B lectin" evidence="3">
    <location>
        <begin position="142"/>
        <end position="269"/>
    </location>
</feature>
<feature type="region of interest" description="Disordered" evidence="1">
    <location>
        <begin position="52"/>
        <end position="147"/>
    </location>
</feature>
<keyword evidence="2" id="KW-1133">Transmembrane helix</keyword>
<dbReference type="InterPro" id="IPR000772">
    <property type="entry name" value="Ricin_B_lectin"/>
</dbReference>
<dbReference type="Gene3D" id="2.80.10.50">
    <property type="match status" value="1"/>
</dbReference>
<evidence type="ECO:0000313" key="4">
    <source>
        <dbReference type="EMBL" id="MFC4106223.1"/>
    </source>
</evidence>
<dbReference type="PROSITE" id="PS50231">
    <property type="entry name" value="RICIN_B_LECTIN"/>
    <property type="match status" value="1"/>
</dbReference>
<dbReference type="Proteomes" id="UP001595868">
    <property type="component" value="Unassembled WGS sequence"/>
</dbReference>
<proteinExistence type="predicted"/>
<name>A0ABV8KJF5_9ACTN</name>